<proteinExistence type="predicted"/>
<dbReference type="AlphaFoldDB" id="A0A1Q3E9V4"/>
<accession>A0A1Q3E9V4</accession>
<name>A0A1Q3E9V4_LENED</name>
<dbReference type="Proteomes" id="UP000188533">
    <property type="component" value="Unassembled WGS sequence"/>
</dbReference>
<comment type="caution">
    <text evidence="1">The sequence shown here is derived from an EMBL/GenBank/DDBJ whole genome shotgun (WGS) entry which is preliminary data.</text>
</comment>
<evidence type="ECO:0000313" key="1">
    <source>
        <dbReference type="EMBL" id="GAW03874.1"/>
    </source>
</evidence>
<sequence length="128" mass="14274">MIQFQFGFVYKYHLHSPPVPTQQPPCQLLGISGTGPRCQEWTHGNSLGDEEIERELEVEPAERSPLQVDSAFEVLGHSVSDEMVCLPLALGSDSPLVMELSARGVYTAFGREVLHQRKEQVFGIRLVP</sequence>
<evidence type="ECO:0000313" key="2">
    <source>
        <dbReference type="Proteomes" id="UP000188533"/>
    </source>
</evidence>
<organism evidence="1 2">
    <name type="scientific">Lentinula edodes</name>
    <name type="common">Shiitake mushroom</name>
    <name type="synonym">Lentinus edodes</name>
    <dbReference type="NCBI Taxonomy" id="5353"/>
    <lineage>
        <taxon>Eukaryota</taxon>
        <taxon>Fungi</taxon>
        <taxon>Dikarya</taxon>
        <taxon>Basidiomycota</taxon>
        <taxon>Agaricomycotina</taxon>
        <taxon>Agaricomycetes</taxon>
        <taxon>Agaricomycetidae</taxon>
        <taxon>Agaricales</taxon>
        <taxon>Marasmiineae</taxon>
        <taxon>Omphalotaceae</taxon>
        <taxon>Lentinula</taxon>
    </lineage>
</organism>
<keyword evidence="2" id="KW-1185">Reference proteome</keyword>
<reference evidence="1 2" key="1">
    <citation type="submission" date="2016-08" db="EMBL/GenBank/DDBJ databases">
        <authorList>
            <consortium name="Lentinula edodes genome sequencing consortium"/>
            <person name="Sakamoto Y."/>
            <person name="Nakade K."/>
            <person name="Sato S."/>
            <person name="Yoshida Y."/>
            <person name="Miyazaki K."/>
            <person name="Natsume S."/>
            <person name="Konno N."/>
        </authorList>
    </citation>
    <scope>NUCLEOTIDE SEQUENCE [LARGE SCALE GENOMIC DNA]</scope>
    <source>
        <strain evidence="1 2">NBRC 111202</strain>
    </source>
</reference>
<protein>
    <submittedName>
        <fullName evidence="1">Uncharacterized protein</fullName>
    </submittedName>
</protein>
<dbReference type="EMBL" id="BDGU01000161">
    <property type="protein sequence ID" value="GAW03874.1"/>
    <property type="molecule type" value="Genomic_DNA"/>
</dbReference>
<reference evidence="1 2" key="2">
    <citation type="submission" date="2017-02" db="EMBL/GenBank/DDBJ databases">
        <title>A genome survey and senescence transcriptome analysis in Lentinula edodes.</title>
        <authorList>
            <person name="Sakamoto Y."/>
            <person name="Nakade K."/>
            <person name="Sato S."/>
            <person name="Yoshida Y."/>
            <person name="Miyazaki K."/>
            <person name="Natsume S."/>
            <person name="Konno N."/>
        </authorList>
    </citation>
    <scope>NUCLEOTIDE SEQUENCE [LARGE SCALE GENOMIC DNA]</scope>
    <source>
        <strain evidence="1 2">NBRC 111202</strain>
    </source>
</reference>
<gene>
    <name evidence="1" type="ORF">LENED_005627</name>
</gene>